<name>A0A839F373_9GAMM</name>
<dbReference type="RefSeq" id="WP_182529795.1">
    <property type="nucleotide sequence ID" value="NZ_JACGXL010000001.1"/>
</dbReference>
<dbReference type="AlphaFoldDB" id="A0A839F373"/>
<feature type="signal peptide" evidence="1">
    <location>
        <begin position="1"/>
        <end position="23"/>
    </location>
</feature>
<feature type="chain" id="PRO_5032470714" description="CSLREA domain-containing protein" evidence="1">
    <location>
        <begin position="24"/>
        <end position="583"/>
    </location>
</feature>
<evidence type="ECO:0000313" key="2">
    <source>
        <dbReference type="EMBL" id="MBA8886744.1"/>
    </source>
</evidence>
<dbReference type="PANTHER" id="PTHR11319">
    <property type="entry name" value="G PROTEIN-COUPLED RECEPTOR-RELATED"/>
    <property type="match status" value="1"/>
</dbReference>
<keyword evidence="3" id="KW-1185">Reference proteome</keyword>
<proteinExistence type="predicted"/>
<dbReference type="InterPro" id="IPR059226">
    <property type="entry name" value="Choice_anch_Q_dom"/>
</dbReference>
<reference evidence="2 3" key="1">
    <citation type="submission" date="2020-07" db="EMBL/GenBank/DDBJ databases">
        <title>Genomic Encyclopedia of Type Strains, Phase IV (KMG-V): Genome sequencing to study the core and pangenomes of soil and plant-associated prokaryotes.</title>
        <authorList>
            <person name="Whitman W."/>
        </authorList>
    </citation>
    <scope>NUCLEOTIDE SEQUENCE [LARGE SCALE GENOMIC DNA]</scope>
    <source>
        <strain evidence="2 3">RH2WT43</strain>
    </source>
</reference>
<gene>
    <name evidence="2" type="ORF">FHW12_000935</name>
</gene>
<dbReference type="SUPFAM" id="SSF51126">
    <property type="entry name" value="Pectin lyase-like"/>
    <property type="match status" value="1"/>
</dbReference>
<evidence type="ECO:0008006" key="4">
    <source>
        <dbReference type="Google" id="ProtNLM"/>
    </source>
</evidence>
<dbReference type="Proteomes" id="UP000550401">
    <property type="component" value="Unassembled WGS sequence"/>
</dbReference>
<dbReference type="PANTHER" id="PTHR11319:SF35">
    <property type="entry name" value="OUTER MEMBRANE PROTEIN PMPC-RELATED"/>
    <property type="match status" value="1"/>
</dbReference>
<dbReference type="EMBL" id="JACGXL010000001">
    <property type="protein sequence ID" value="MBA8886744.1"/>
    <property type="molecule type" value="Genomic_DNA"/>
</dbReference>
<accession>A0A839F373</accession>
<evidence type="ECO:0000313" key="3">
    <source>
        <dbReference type="Proteomes" id="UP000550401"/>
    </source>
</evidence>
<dbReference type="InterPro" id="IPR011050">
    <property type="entry name" value="Pectin_lyase_fold/virulence"/>
</dbReference>
<organism evidence="2 3">
    <name type="scientific">Dokdonella fugitiva</name>
    <dbReference type="NCBI Taxonomy" id="328517"/>
    <lineage>
        <taxon>Bacteria</taxon>
        <taxon>Pseudomonadati</taxon>
        <taxon>Pseudomonadota</taxon>
        <taxon>Gammaproteobacteria</taxon>
        <taxon>Lysobacterales</taxon>
        <taxon>Rhodanobacteraceae</taxon>
        <taxon>Dokdonella</taxon>
    </lineage>
</organism>
<keyword evidence="1" id="KW-0732">Signal</keyword>
<dbReference type="NCBIfam" id="NF041518">
    <property type="entry name" value="choice_anch_Q"/>
    <property type="match status" value="1"/>
</dbReference>
<comment type="caution">
    <text evidence="2">The sequence shown here is derived from an EMBL/GenBank/DDBJ whole genome shotgun (WGS) entry which is preliminary data.</text>
</comment>
<sequence>MSIRRSSSLVALAAVTAMPVARAATYVVTRHDDPAVIACTPRDCSLRSAVIAANANPGPDVIRLSKGEYDLALAPFHLIPGGALHVQDDLAVQGLGARSTTIRQHARYRVFDAWSTRLDIVGVALLDGEVPEAQAAHGGGGLYAENADVTLTDDVLANCSAGYIGGAVHVRGGHLALDGTSIERNRAAIGGGIAMDGSDPRLALRNHARLHANEADWGGALDARAGVADAHGEIAHGAIVVMDAGSLVDANRATYGGGAVFVESGKGLDVSLDEDDVDAPGAFARFVSNESLPAEVGGNGGAFLGEGALVLARVRLEANRAIRGGALNMRRSLPTPFCPTTAVFDSLLLGNTAAVDGGAIWGGQGAVYVDRTAFDDNHATYLGGAIYYASGDLHALGACDVAGVSLVNASVHANGANHGAGIAIGNGAGVHGYARLDVHYASFLANHSTSFDGAADVYVENERVADGRGGFARSENGATTRASVYTGGCAYGTPSALATLGANVDTSAYTCTGSGDRAGVDPATLALAYGYYGGLFALAGIVSPASVLIDAADGDCPATDARGAVRAATVCDSGAFEWNAPIP</sequence>
<protein>
    <recommendedName>
        <fullName evidence="4">CSLREA domain-containing protein</fullName>
    </recommendedName>
</protein>
<evidence type="ECO:0000256" key="1">
    <source>
        <dbReference type="SAM" id="SignalP"/>
    </source>
</evidence>